<organism evidence="1">
    <name type="scientific">marine sediment metagenome</name>
    <dbReference type="NCBI Taxonomy" id="412755"/>
    <lineage>
        <taxon>unclassified sequences</taxon>
        <taxon>metagenomes</taxon>
        <taxon>ecological metagenomes</taxon>
    </lineage>
</organism>
<dbReference type="AlphaFoldDB" id="A0A0F9D4L5"/>
<sequence>MNTPESFCGLLALCIWTDVRNIAEAAFLKELKEAVRLADNQRDIWLHQRCEAE</sequence>
<proteinExistence type="predicted"/>
<evidence type="ECO:0000313" key="1">
    <source>
        <dbReference type="EMBL" id="KKL56703.1"/>
    </source>
</evidence>
<dbReference type="EMBL" id="LAZR01030405">
    <property type="protein sequence ID" value="KKL56703.1"/>
    <property type="molecule type" value="Genomic_DNA"/>
</dbReference>
<protein>
    <submittedName>
        <fullName evidence="1">Uncharacterized protein</fullName>
    </submittedName>
</protein>
<accession>A0A0F9D4L5</accession>
<comment type="caution">
    <text evidence="1">The sequence shown here is derived from an EMBL/GenBank/DDBJ whole genome shotgun (WGS) entry which is preliminary data.</text>
</comment>
<reference evidence="1" key="1">
    <citation type="journal article" date="2015" name="Nature">
        <title>Complex archaea that bridge the gap between prokaryotes and eukaryotes.</title>
        <authorList>
            <person name="Spang A."/>
            <person name="Saw J.H."/>
            <person name="Jorgensen S.L."/>
            <person name="Zaremba-Niedzwiedzka K."/>
            <person name="Martijn J."/>
            <person name="Lind A.E."/>
            <person name="van Eijk R."/>
            <person name="Schleper C."/>
            <person name="Guy L."/>
            <person name="Ettema T.J."/>
        </authorList>
    </citation>
    <scope>NUCLEOTIDE SEQUENCE</scope>
</reference>
<name>A0A0F9D4L5_9ZZZZ</name>
<gene>
    <name evidence="1" type="ORF">LCGC14_2242750</name>
</gene>